<reference evidence="1 2" key="1">
    <citation type="submission" date="2021-03" db="EMBL/GenBank/DDBJ databases">
        <title>Identification of novel Bacillus strains.</title>
        <authorList>
            <person name="Xiao Z."/>
            <person name="Li Y."/>
            <person name="Shen J."/>
        </authorList>
    </citation>
    <scope>NUCLEOTIDE SEQUENCE [LARGE SCALE GENOMIC DNA]</scope>
    <source>
        <strain evidence="1 2">SY8</strain>
    </source>
</reference>
<organism evidence="1 2">
    <name type="scientific">Bacillus arachidis</name>
    <dbReference type="NCBI Taxonomy" id="2819290"/>
    <lineage>
        <taxon>Bacteria</taxon>
        <taxon>Bacillati</taxon>
        <taxon>Bacillota</taxon>
        <taxon>Bacilli</taxon>
        <taxon>Bacillales</taxon>
        <taxon>Bacillaceae</taxon>
        <taxon>Bacillus</taxon>
    </lineage>
</organism>
<dbReference type="EMBL" id="JAGDQJ010000037">
    <property type="protein sequence ID" value="MBO1628206.1"/>
    <property type="molecule type" value="Genomic_DNA"/>
</dbReference>
<dbReference type="Proteomes" id="UP000677611">
    <property type="component" value="Unassembled WGS sequence"/>
</dbReference>
<name>A0ABS3P4U9_9BACI</name>
<dbReference type="Pfam" id="PF13048">
    <property type="entry name" value="DUF3908"/>
    <property type="match status" value="1"/>
</dbReference>
<keyword evidence="2" id="KW-1185">Reference proteome</keyword>
<dbReference type="RefSeq" id="WP_208019278.1">
    <property type="nucleotide sequence ID" value="NZ_JAGDQJ010000037.1"/>
</dbReference>
<accession>A0ABS3P4U9</accession>
<comment type="caution">
    <text evidence="1">The sequence shown here is derived from an EMBL/GenBank/DDBJ whole genome shotgun (WGS) entry which is preliminary data.</text>
</comment>
<proteinExistence type="predicted"/>
<evidence type="ECO:0000313" key="1">
    <source>
        <dbReference type="EMBL" id="MBO1628206.1"/>
    </source>
</evidence>
<gene>
    <name evidence="1" type="ORF">J4P90_23925</name>
</gene>
<protein>
    <submittedName>
        <fullName evidence="1">DUF3908 family protein</fullName>
    </submittedName>
</protein>
<sequence>MITTEIDKRFEEIRNTVWSLAGSKALVFRKMMTYAKVIVPLENVKQIYAKNLYNRDDEVLREFYYFTENDVYIIKADNTDINVQVVKNQKVKDIQLTIIDGHEDKVRLNIEFSNGVKMEFNSLNDANENWINSYRDFIMSIYKIYA</sequence>
<evidence type="ECO:0000313" key="2">
    <source>
        <dbReference type="Proteomes" id="UP000677611"/>
    </source>
</evidence>
<dbReference type="InterPro" id="IPR025020">
    <property type="entry name" value="DUF3908"/>
</dbReference>